<dbReference type="GO" id="GO:0001216">
    <property type="term" value="F:DNA-binding transcription activator activity"/>
    <property type="evidence" value="ECO:0007669"/>
    <property type="project" value="InterPro"/>
</dbReference>
<dbReference type="Gene3D" id="1.10.10.60">
    <property type="entry name" value="Homeodomain-like"/>
    <property type="match status" value="1"/>
</dbReference>
<feature type="domain" description="RNA polymerase sigma factor 54 core-binding" evidence="10">
    <location>
        <begin position="81"/>
        <end position="262"/>
    </location>
</feature>
<evidence type="ECO:0000256" key="3">
    <source>
        <dbReference type="ARBA" id="ARBA00022679"/>
    </source>
</evidence>
<keyword evidence="4" id="KW-0548">Nucleotidyltransferase</keyword>
<dbReference type="InterPro" id="IPR000394">
    <property type="entry name" value="RNA_pol_sigma_54"/>
</dbReference>
<dbReference type="InterPro" id="IPR007634">
    <property type="entry name" value="RNA_pol_sigma_54_DNA-bd"/>
</dbReference>
<dbReference type="Pfam" id="PF00309">
    <property type="entry name" value="Sigma54_AID"/>
    <property type="match status" value="1"/>
</dbReference>
<keyword evidence="8" id="KW-0804">Transcription</keyword>
<dbReference type="PROSITE" id="PS00718">
    <property type="entry name" value="SIGMA54_2"/>
    <property type="match status" value="1"/>
</dbReference>
<sequence length="430" mass="48398">MDMAFCGEMQQTQRLVMTAEMRQALAVLQSSSSELADMLEHMAQDNPCLEWEWPWAVASGEFPRQGATAPWSFDAVYQYPAQRTLADELCAQLRVMPLPSRTLRVAQQLACSLDERGYCTDSLDVVAVRLGVPVREVEEALSALQDCEPSGVGARNLEECLILQLDKIEPPYRTLARKVIDHLNDLGQGKLRLVARNCHVSLDEIYEVLAQFRRLTPRPGAAWCKEPLSLVPPDVVVEQAGDAFMVRVHESAEPRLWVSPSYRALWISGGTEVRAFLAARLRAIERMAKAIETRRMTMLRVAEVIVARQLNFLRHGPGHMRPLTLREVAQELEMHESTVSRAIRNKSMKTPFGVWAMDAFFPAQLAASDFSAEAVQHLMRSLIALEDARNPLSDAEIVLRLAKQGVALSRRTVAKYREQMGIPSSQKRRR</sequence>
<evidence type="ECO:0000256" key="2">
    <source>
        <dbReference type="ARBA" id="ARBA00022478"/>
    </source>
</evidence>
<evidence type="ECO:0000313" key="11">
    <source>
        <dbReference type="EMBL" id="TDY50032.1"/>
    </source>
</evidence>
<keyword evidence="12" id="KW-1185">Reference proteome</keyword>
<evidence type="ECO:0000256" key="1">
    <source>
        <dbReference type="ARBA" id="ARBA00008798"/>
    </source>
</evidence>
<keyword evidence="7" id="KW-0238">DNA-binding</keyword>
<dbReference type="GO" id="GO:0003677">
    <property type="term" value="F:DNA binding"/>
    <property type="evidence" value="ECO:0007669"/>
    <property type="project" value="UniProtKB-KW"/>
</dbReference>
<dbReference type="Pfam" id="PF04552">
    <property type="entry name" value="Sigma54_DBD"/>
    <property type="match status" value="1"/>
</dbReference>
<dbReference type="PRINTS" id="PR00045">
    <property type="entry name" value="SIGMA54FCT"/>
</dbReference>
<comment type="similarity">
    <text evidence="1">Belongs to the sigma-54 factor family.</text>
</comment>
<evidence type="ECO:0000256" key="6">
    <source>
        <dbReference type="ARBA" id="ARBA00023082"/>
    </source>
</evidence>
<dbReference type="Pfam" id="PF04963">
    <property type="entry name" value="Sigma54_CBD"/>
    <property type="match status" value="1"/>
</dbReference>
<dbReference type="PIRSF" id="PIRSF000774">
    <property type="entry name" value="RpoN"/>
    <property type="match status" value="1"/>
</dbReference>
<dbReference type="PANTHER" id="PTHR32248:SF4">
    <property type="entry name" value="RNA POLYMERASE SIGMA-54 FACTOR"/>
    <property type="match status" value="1"/>
</dbReference>
<dbReference type="EMBL" id="SORF01000003">
    <property type="protein sequence ID" value="TDY50032.1"/>
    <property type="molecule type" value="Genomic_DNA"/>
</dbReference>
<dbReference type="NCBIfam" id="TIGR02395">
    <property type="entry name" value="rpoN_sigma"/>
    <property type="match status" value="1"/>
</dbReference>
<gene>
    <name evidence="11" type="ORF">C7445_10375</name>
</gene>
<proteinExistence type="inferred from homology"/>
<keyword evidence="3" id="KW-0808">Transferase</keyword>
<evidence type="ECO:0000313" key="12">
    <source>
        <dbReference type="Proteomes" id="UP000294581"/>
    </source>
</evidence>
<keyword evidence="2" id="KW-0240">DNA-directed RNA polymerase</keyword>
<evidence type="ECO:0000256" key="7">
    <source>
        <dbReference type="ARBA" id="ARBA00023125"/>
    </source>
</evidence>
<dbReference type="AlphaFoldDB" id="A0A4R8LSG7"/>
<dbReference type="Gene3D" id="1.10.10.1330">
    <property type="entry name" value="RNA polymerase sigma-54 factor, core-binding domain"/>
    <property type="match status" value="1"/>
</dbReference>
<dbReference type="Proteomes" id="UP000294581">
    <property type="component" value="Unassembled WGS sequence"/>
</dbReference>
<dbReference type="GO" id="GO:0000428">
    <property type="term" value="C:DNA-directed RNA polymerase complex"/>
    <property type="evidence" value="ECO:0007669"/>
    <property type="project" value="UniProtKB-KW"/>
</dbReference>
<dbReference type="PANTHER" id="PTHR32248">
    <property type="entry name" value="RNA POLYMERASE SIGMA-54 FACTOR"/>
    <property type="match status" value="1"/>
</dbReference>
<dbReference type="RefSeq" id="WP_134158772.1">
    <property type="nucleotide sequence ID" value="NZ_BSUS01000001.1"/>
</dbReference>
<dbReference type="PROSITE" id="PS50044">
    <property type="entry name" value="SIGMA54_3"/>
    <property type="match status" value="1"/>
</dbReference>
<keyword evidence="6" id="KW-0731">Sigma factor</keyword>
<feature type="domain" description="RNA polymerase sigma factor 54 DNA-binding" evidence="9">
    <location>
        <begin position="276"/>
        <end position="430"/>
    </location>
</feature>
<accession>A0A4R8LSG7</accession>
<keyword evidence="5" id="KW-0805">Transcription regulation</keyword>
<reference evidence="11 12" key="1">
    <citation type="submission" date="2019-03" db="EMBL/GenBank/DDBJ databases">
        <title>Genomic Encyclopedia of Type Strains, Phase IV (KMG-IV): sequencing the most valuable type-strain genomes for metagenomic binning, comparative biology and taxonomic classification.</title>
        <authorList>
            <person name="Goeker M."/>
        </authorList>
    </citation>
    <scope>NUCLEOTIDE SEQUENCE [LARGE SCALE GENOMIC DNA]</scope>
    <source>
        <strain evidence="11 12">DSM 17974</strain>
    </source>
</reference>
<evidence type="ECO:0000256" key="5">
    <source>
        <dbReference type="ARBA" id="ARBA00023015"/>
    </source>
</evidence>
<dbReference type="GO" id="GO:0016779">
    <property type="term" value="F:nucleotidyltransferase activity"/>
    <property type="evidence" value="ECO:0007669"/>
    <property type="project" value="UniProtKB-KW"/>
</dbReference>
<dbReference type="InterPro" id="IPR038709">
    <property type="entry name" value="RpoN_core-bd_sf"/>
</dbReference>
<evidence type="ECO:0000256" key="4">
    <source>
        <dbReference type="ARBA" id="ARBA00022695"/>
    </source>
</evidence>
<dbReference type="InterPro" id="IPR007046">
    <property type="entry name" value="RNA_pol_sigma_54_core-bd"/>
</dbReference>
<dbReference type="OrthoDB" id="9814402at2"/>
<evidence type="ECO:0000259" key="10">
    <source>
        <dbReference type="Pfam" id="PF04963"/>
    </source>
</evidence>
<protein>
    <submittedName>
        <fullName evidence="11">RNA polymerase RpoN-/SigL-like sigma 54 subunit</fullName>
    </submittedName>
</protein>
<evidence type="ECO:0000259" key="9">
    <source>
        <dbReference type="Pfam" id="PF04552"/>
    </source>
</evidence>
<dbReference type="GO" id="GO:0016987">
    <property type="term" value="F:sigma factor activity"/>
    <property type="evidence" value="ECO:0007669"/>
    <property type="project" value="UniProtKB-KW"/>
</dbReference>
<evidence type="ECO:0000256" key="8">
    <source>
        <dbReference type="ARBA" id="ARBA00023163"/>
    </source>
</evidence>
<organism evidence="11 12">
    <name type="scientific">Alicyclobacillus sacchari</name>
    <dbReference type="NCBI Taxonomy" id="392010"/>
    <lineage>
        <taxon>Bacteria</taxon>
        <taxon>Bacillati</taxon>
        <taxon>Bacillota</taxon>
        <taxon>Bacilli</taxon>
        <taxon>Bacillales</taxon>
        <taxon>Alicyclobacillaceae</taxon>
        <taxon>Alicyclobacillus</taxon>
    </lineage>
</organism>
<dbReference type="PROSITE" id="PS00717">
    <property type="entry name" value="SIGMA54_1"/>
    <property type="match status" value="1"/>
</dbReference>
<comment type="caution">
    <text evidence="11">The sequence shown here is derived from an EMBL/GenBank/DDBJ whole genome shotgun (WGS) entry which is preliminary data.</text>
</comment>
<dbReference type="GO" id="GO:0006352">
    <property type="term" value="P:DNA-templated transcription initiation"/>
    <property type="evidence" value="ECO:0007669"/>
    <property type="project" value="InterPro"/>
</dbReference>
<name>A0A4R8LSG7_9BACL</name>